<keyword evidence="8 10" id="KW-0131">Cell cycle</keyword>
<dbReference type="Pfam" id="PF12830">
    <property type="entry name" value="Nipped-B_C"/>
    <property type="match status" value="1"/>
</dbReference>
<dbReference type="SUPFAM" id="SSF57903">
    <property type="entry name" value="FYVE/PHD zinc finger"/>
    <property type="match status" value="1"/>
</dbReference>
<evidence type="ECO:0000313" key="13">
    <source>
        <dbReference type="EMBL" id="KAL3759415.1"/>
    </source>
</evidence>
<keyword evidence="6" id="KW-0862">Zinc</keyword>
<feature type="domain" description="PHD-type" evidence="12">
    <location>
        <begin position="727"/>
        <end position="775"/>
    </location>
</feature>
<comment type="caution">
    <text evidence="13">The sequence shown here is derived from an EMBL/GenBank/DDBJ whole genome shotgun (WGS) entry which is preliminary data.</text>
</comment>
<feature type="region of interest" description="Disordered" evidence="11">
    <location>
        <begin position="569"/>
        <end position="596"/>
    </location>
</feature>
<gene>
    <name evidence="13" type="ORF">ACHAWU_000714</name>
</gene>
<protein>
    <recommendedName>
        <fullName evidence="10">Sister chromatid cohesion protein</fullName>
    </recommendedName>
</protein>
<evidence type="ECO:0000313" key="14">
    <source>
        <dbReference type="Proteomes" id="UP001530293"/>
    </source>
</evidence>
<dbReference type="PROSITE" id="PS01359">
    <property type="entry name" value="ZF_PHD_1"/>
    <property type="match status" value="1"/>
</dbReference>
<feature type="region of interest" description="Disordered" evidence="11">
    <location>
        <begin position="371"/>
        <end position="399"/>
    </location>
</feature>
<dbReference type="PROSITE" id="PS50016">
    <property type="entry name" value="ZF_PHD_2"/>
    <property type="match status" value="1"/>
</dbReference>
<evidence type="ECO:0000256" key="4">
    <source>
        <dbReference type="ARBA" id="ARBA00022737"/>
    </source>
</evidence>
<dbReference type="Gene3D" id="1.25.10.10">
    <property type="entry name" value="Leucine-rich Repeat Variant"/>
    <property type="match status" value="1"/>
</dbReference>
<reference evidence="13 14" key="1">
    <citation type="submission" date="2024-10" db="EMBL/GenBank/DDBJ databases">
        <title>Updated reference genomes for cyclostephanoid diatoms.</title>
        <authorList>
            <person name="Roberts W.R."/>
            <person name="Alverson A.J."/>
        </authorList>
    </citation>
    <scope>NUCLEOTIDE SEQUENCE [LARGE SCALE GENOMIC DNA]</scope>
    <source>
        <strain evidence="13 14">AJA232-27</strain>
    </source>
</reference>
<dbReference type="SUPFAM" id="SSF48371">
    <property type="entry name" value="ARM repeat"/>
    <property type="match status" value="1"/>
</dbReference>
<accession>A0ABD3M5V2</accession>
<dbReference type="SMART" id="SM00249">
    <property type="entry name" value="PHD"/>
    <property type="match status" value="1"/>
</dbReference>
<sequence length="1812" mass="198328">MDSNHYQTNTFADQSIGIDGTVQQAPYAATAPIHPEVDISISSSSVKHPGQPALSSFSSSSLPSADVRNSPVKPMTTDLNSIATPSSVFSPIIKSGNSNKVSFNVDKNETKMIPTSSSEISKDSMLPPTADAISSTVELLVNAAELREAAVRESSVANGTSTAARAGRGQGGVAEDVVALHGGPFTALELGQLSLVCNSSPVVTTNSNSIDINSIGNSDGVWSSLGEDLLSTLTPMLRTHVISALGIDLVGEGRNVITKSMEDGENKKKSTITIAQWMMHTSTCSKQEGACLGSRDDHIIEPGGGHRRLQILLCGLQSASILLSIMSSSGIDRRAVEDDTIEACVNLIKNHIQKHLVPALSNTGHLGISCTSSNDGEETSNRDDDEDGSHTPKAKRAKTVSANRGVVAKGLKAVYTPILSATGLFGTILERAKDFINGNEMDDRLLFTLSSAALSTLTIDASTVVRADVGSLASIVQESAIDLVVAIFGRYPRHQSIVIEDLFQLLLKLPTSKRSLRTYLVRNSARTATPSSGSDSVGDNDCIQPICALALLLIQSCVVIPVQSENGDIKGGGAGADKEGDESDEDEELESTANETSGLERCNAVCEQITSEMLQRCSRKGEEGGASEFRPILFNWIDDLLRVRYLIEFPAAEMLLLNLSHRLGSDLLRASAISKTQVVEATYLATAMDAFGKITSAVAGTLRVNRENPFKLPDITDCIDSKPKEEVNRCFCRRGHLDTFMVDCDRCHGWYHGSCIGITKDTVPDEWICDECKLQISMLDQAKVFSRGKEGSIILTTKDHCHVMRQYVLSYITRAAQSSNSSRAKRSREFFIASWAKNITLEETSTDGGRSFDLGLVRSHVIAQWYPSDRPRTTSFLTDDGNSRIMSTLVASSELSISFPRLLGVLLRLMGDSMATLRKLSLKAFLQVANVDPALMLQPLVRKEVSRCFHDDAISVREAAVNLVGDYVLQSPKLAAAFHSSLLERMVDKGVSVRKRIVKIFRDILLSDPSYGGRATAMHIMLQRADDRKEDDGVRDLVHETFHTLWFNGSAFESGKSSLLLAADVRPDDPSNPGKNMTKAELYCREAAKQMVEVVKVSGSADYLTSLVNGLLFGFYEGDKDKKTAERKRRQEDSRNQCKSLVSALVELLLSFEESRSQKEDDGKELVALLSVLSVFSQTHPELILPHIDTLLPYLKGDNGVKKYESSIVSVVSNIVSLASLHFSSAEWSRLTGGELPEDLVGIAYKFPPSAVSAAVEALANLANHPDAIAGNIPEKKLFSMAVRFYTYLLKNRNLLDASMKKSIRDNIRRALSALGSICRFYECQDGCDSHNLDLNSFSVITEVKRLQFSGYVLSSACFALFKDYLEQDDEQTKCLALRAMNGVFISRPRVVLAAEQFGIFTSVISEDSPSSVQIESLRCWRDILLAEEKRIESGAAKKKMQLQTNMSVSKRISGDQDGDACISGSVLTKHADRLYELILSKDEKVRHVIIDLIGHLLRQGLINPMATVPHLLAVQGDVESPRTRSLALKLLIIEGEKRPDMLRQRICAGLKQAYSFQKMVYPHDAHGAPRATALLTRNEGTKVITETIFDSVIKESAITNKRAQREGLLKGIISLFEKDPDSEDTHVDLLPLLSFASEILAHLPYNSLNDPLFIVYHSSCITALDGQAIVSRFAEILGGDMCDPNSGEDDIERAWKTSSTINPETIGLKSKSKQREFGQVCVNACRILPLLQLKKFLCKAYNLSEVRMSEYVPSEKERINEKGVSISDSTPAFSCSLPPMYDMHQNINWNNAAAIYASIRLLMRECEIETC</sequence>
<dbReference type="InterPro" id="IPR019787">
    <property type="entry name" value="Znf_PHD-finger"/>
</dbReference>
<dbReference type="InterPro" id="IPR026003">
    <property type="entry name" value="Cohesin_HEAT"/>
</dbReference>
<dbReference type="CDD" id="cd15552">
    <property type="entry name" value="PHD_PHF3_like"/>
    <property type="match status" value="1"/>
</dbReference>
<dbReference type="GO" id="GO:0005634">
    <property type="term" value="C:nucleus"/>
    <property type="evidence" value="ECO:0007669"/>
    <property type="project" value="UniProtKB-SubCell"/>
</dbReference>
<dbReference type="EMBL" id="JALLBG020000200">
    <property type="protein sequence ID" value="KAL3759415.1"/>
    <property type="molecule type" value="Genomic_DNA"/>
</dbReference>
<evidence type="ECO:0000256" key="3">
    <source>
        <dbReference type="ARBA" id="ARBA00022723"/>
    </source>
</evidence>
<evidence type="ECO:0000256" key="10">
    <source>
        <dbReference type="RuleBase" id="RU364107"/>
    </source>
</evidence>
<dbReference type="Pfam" id="PF12765">
    <property type="entry name" value="Cohesin_HEAT"/>
    <property type="match status" value="1"/>
</dbReference>
<evidence type="ECO:0000256" key="11">
    <source>
        <dbReference type="SAM" id="MobiDB-lite"/>
    </source>
</evidence>
<proteinExistence type="inferred from homology"/>
<dbReference type="Gene3D" id="3.30.40.10">
    <property type="entry name" value="Zinc/RING finger domain, C3HC4 (zinc finger)"/>
    <property type="match status" value="1"/>
</dbReference>
<keyword evidence="14" id="KW-1185">Reference proteome</keyword>
<evidence type="ECO:0000256" key="8">
    <source>
        <dbReference type="ARBA" id="ARBA00023306"/>
    </source>
</evidence>
<dbReference type="InterPro" id="IPR013083">
    <property type="entry name" value="Znf_RING/FYVE/PHD"/>
</dbReference>
<feature type="compositionally biased region" description="Acidic residues" evidence="11">
    <location>
        <begin position="579"/>
        <end position="590"/>
    </location>
</feature>
<feature type="compositionally biased region" description="Acidic residues" evidence="11">
    <location>
        <begin position="375"/>
        <end position="387"/>
    </location>
</feature>
<dbReference type="InterPro" id="IPR011989">
    <property type="entry name" value="ARM-like"/>
</dbReference>
<dbReference type="InterPro" id="IPR033031">
    <property type="entry name" value="Scc2/Nipped-B"/>
</dbReference>
<organism evidence="13 14">
    <name type="scientific">Discostella pseudostelligera</name>
    <dbReference type="NCBI Taxonomy" id="259834"/>
    <lineage>
        <taxon>Eukaryota</taxon>
        <taxon>Sar</taxon>
        <taxon>Stramenopiles</taxon>
        <taxon>Ochrophyta</taxon>
        <taxon>Bacillariophyta</taxon>
        <taxon>Coscinodiscophyceae</taxon>
        <taxon>Thalassiosirophycidae</taxon>
        <taxon>Stephanodiscales</taxon>
        <taxon>Stephanodiscaceae</taxon>
        <taxon>Discostella</taxon>
    </lineage>
</organism>
<dbReference type="Proteomes" id="UP001530293">
    <property type="component" value="Unassembled WGS sequence"/>
</dbReference>
<dbReference type="InterPro" id="IPR019786">
    <property type="entry name" value="Zinc_finger_PHD-type_CS"/>
</dbReference>
<dbReference type="GO" id="GO:0008270">
    <property type="term" value="F:zinc ion binding"/>
    <property type="evidence" value="ECO:0007669"/>
    <property type="project" value="UniProtKB-KW"/>
</dbReference>
<name>A0ABD3M5V2_9STRA</name>
<keyword evidence="5 9" id="KW-0863">Zinc-finger</keyword>
<evidence type="ECO:0000256" key="2">
    <source>
        <dbReference type="ARBA" id="ARBA00009252"/>
    </source>
</evidence>
<dbReference type="PANTHER" id="PTHR21704:SF18">
    <property type="entry name" value="NIPPED-B-LIKE PROTEIN"/>
    <property type="match status" value="1"/>
</dbReference>
<comment type="similarity">
    <text evidence="2 10">Belongs to the SCC2/Nipped-B family.</text>
</comment>
<evidence type="ECO:0000259" key="12">
    <source>
        <dbReference type="PROSITE" id="PS50016"/>
    </source>
</evidence>
<keyword evidence="7 10" id="KW-0539">Nucleus</keyword>
<evidence type="ECO:0000256" key="5">
    <source>
        <dbReference type="ARBA" id="ARBA00022771"/>
    </source>
</evidence>
<evidence type="ECO:0000256" key="6">
    <source>
        <dbReference type="ARBA" id="ARBA00022833"/>
    </source>
</evidence>
<evidence type="ECO:0000256" key="9">
    <source>
        <dbReference type="PROSITE-ProRule" id="PRU00146"/>
    </source>
</evidence>
<dbReference type="InterPro" id="IPR011011">
    <property type="entry name" value="Znf_FYVE_PHD"/>
</dbReference>
<dbReference type="InterPro" id="IPR024986">
    <property type="entry name" value="Nipped-B_C"/>
</dbReference>
<feature type="compositionally biased region" description="Low complexity" evidence="11">
    <location>
        <begin position="52"/>
        <end position="65"/>
    </location>
</feature>
<keyword evidence="3" id="KW-0479">Metal-binding</keyword>
<dbReference type="Pfam" id="PF20826">
    <property type="entry name" value="PHD_5"/>
    <property type="match status" value="1"/>
</dbReference>
<evidence type="ECO:0000256" key="7">
    <source>
        <dbReference type="ARBA" id="ARBA00023242"/>
    </source>
</evidence>
<comment type="subcellular location">
    <subcellularLocation>
        <location evidence="1 10">Nucleus</location>
    </subcellularLocation>
</comment>
<dbReference type="InterPro" id="IPR001965">
    <property type="entry name" value="Znf_PHD"/>
</dbReference>
<keyword evidence="4 10" id="KW-0677">Repeat</keyword>
<dbReference type="InterPro" id="IPR016024">
    <property type="entry name" value="ARM-type_fold"/>
</dbReference>
<dbReference type="PANTHER" id="PTHR21704">
    <property type="entry name" value="NIPPED-B-LIKE PROTEIN DELANGIN SCC2-RELATED"/>
    <property type="match status" value="1"/>
</dbReference>
<feature type="region of interest" description="Disordered" evidence="11">
    <location>
        <begin position="42"/>
        <end position="79"/>
    </location>
</feature>
<evidence type="ECO:0000256" key="1">
    <source>
        <dbReference type="ARBA" id="ARBA00004123"/>
    </source>
</evidence>